<evidence type="ECO:0000313" key="3">
    <source>
        <dbReference type="Proteomes" id="UP000043764"/>
    </source>
</evidence>
<evidence type="ECO:0008006" key="4">
    <source>
        <dbReference type="Google" id="ProtNLM"/>
    </source>
</evidence>
<feature type="chain" id="PRO_5005217155" description="Group 4 capsule protein B homolog" evidence="1">
    <location>
        <begin position="22"/>
        <end position="217"/>
    </location>
</feature>
<proteinExistence type="predicted"/>
<gene>
    <name evidence="2" type="ORF">NIT7321_00779</name>
</gene>
<dbReference type="PROSITE" id="PS51257">
    <property type="entry name" value="PROKAR_LIPOPROTEIN"/>
    <property type="match status" value="1"/>
</dbReference>
<evidence type="ECO:0000313" key="2">
    <source>
        <dbReference type="EMBL" id="CRL09942.1"/>
    </source>
</evidence>
<accession>A0A0H5CY36</accession>
<evidence type="ECO:0000256" key="1">
    <source>
        <dbReference type="SAM" id="SignalP"/>
    </source>
</evidence>
<name>A0A0H5CY36_9RHOB</name>
<feature type="signal peptide" evidence="1">
    <location>
        <begin position="1"/>
        <end position="21"/>
    </location>
</feature>
<sequence length="217" mass="23782">MILPHRAIRTSFIASILGVLAACTNGEAEVLPFQALTSREAPSHKAHVTALARSGQPQLQVSIPKSSRGGLMVRETQRNGLTTWLSADGASLQTRNGLLQATRGLGAGLMAVDDAQSARLIHARETGQALRFHSFLSGNNTIQTRSYHCEITDRGVRELTIGHETVPTRLMAETCANGEQRFLNLYWLDDATHQLVQSRQWSGPYLGNITTRLRRAT</sequence>
<keyword evidence="1" id="KW-0732">Signal</keyword>
<dbReference type="STRING" id="481446.NIT7645_00516"/>
<dbReference type="Pfam" id="PF11102">
    <property type="entry name" value="YjbF"/>
    <property type="match status" value="1"/>
</dbReference>
<dbReference type="InterPro" id="IPR021308">
    <property type="entry name" value="GfcB"/>
</dbReference>
<dbReference type="AlphaFoldDB" id="A0A0H5CY36"/>
<dbReference type="InterPro" id="IPR023373">
    <property type="entry name" value="YmcC_sf"/>
</dbReference>
<organism evidence="2 3">
    <name type="scientific">Phaeobacter italicus</name>
    <dbReference type="NCBI Taxonomy" id="481446"/>
    <lineage>
        <taxon>Bacteria</taxon>
        <taxon>Pseudomonadati</taxon>
        <taxon>Pseudomonadota</taxon>
        <taxon>Alphaproteobacteria</taxon>
        <taxon>Rhodobacterales</taxon>
        <taxon>Roseobacteraceae</taxon>
        <taxon>Phaeobacter</taxon>
    </lineage>
</organism>
<dbReference type="SUPFAM" id="SSF159270">
    <property type="entry name" value="YmcC-like"/>
    <property type="match status" value="1"/>
</dbReference>
<dbReference type="RefSeq" id="WP_243445061.1">
    <property type="nucleotide sequence ID" value="NZ_CVRL01000008.1"/>
</dbReference>
<dbReference type="EMBL" id="CVRL01000008">
    <property type="protein sequence ID" value="CRL09942.1"/>
    <property type="molecule type" value="Genomic_DNA"/>
</dbReference>
<dbReference type="Gene3D" id="2.40.360.10">
    <property type="entry name" value="YmcC-like"/>
    <property type="match status" value="1"/>
</dbReference>
<reference evidence="3" key="1">
    <citation type="submission" date="2015-05" db="EMBL/GenBank/DDBJ databases">
        <authorList>
            <person name="Rodrigo-Torres Lidia"/>
            <person name="Arahal R.David."/>
        </authorList>
    </citation>
    <scope>NUCLEOTIDE SEQUENCE [LARGE SCALE GENOMIC DNA]</scope>
    <source>
        <strain evidence="3">CECT 7321</strain>
    </source>
</reference>
<keyword evidence="3" id="KW-1185">Reference proteome</keyword>
<dbReference type="Proteomes" id="UP000043764">
    <property type="component" value="Unassembled WGS sequence"/>
</dbReference>
<protein>
    <recommendedName>
        <fullName evidence="4">Group 4 capsule protein B homolog</fullName>
    </recommendedName>
</protein>